<organism evidence="1 2">
    <name type="scientific">Bacillus paranthracis</name>
    <dbReference type="NCBI Taxonomy" id="2026186"/>
    <lineage>
        <taxon>Bacteria</taxon>
        <taxon>Bacillati</taxon>
        <taxon>Bacillota</taxon>
        <taxon>Bacilli</taxon>
        <taxon>Bacillales</taxon>
        <taxon>Bacillaceae</taxon>
        <taxon>Bacillus</taxon>
        <taxon>Bacillus cereus group</taxon>
    </lineage>
</organism>
<dbReference type="AlphaFoldDB" id="A0A5M9GWP5"/>
<protein>
    <submittedName>
        <fullName evidence="1">Uncharacterized protein</fullName>
    </submittedName>
</protein>
<dbReference type="Proteomes" id="UP000325411">
    <property type="component" value="Unassembled WGS sequence"/>
</dbReference>
<sequence length="83" mass="9422">MPTRSPPYTAVFTHHFTCVNCISKILSVKNSPSSFPKSKILIRLFEGSKTPHLKIQLKQRAIDKKTMAIKHPISEYPQSVVDE</sequence>
<name>A0A5M9GWP5_9BACI</name>
<evidence type="ECO:0000313" key="2">
    <source>
        <dbReference type="Proteomes" id="UP000325411"/>
    </source>
</evidence>
<evidence type="ECO:0000313" key="1">
    <source>
        <dbReference type="EMBL" id="KAA8478359.1"/>
    </source>
</evidence>
<gene>
    <name evidence="1" type="ORF">FYW06_11410</name>
</gene>
<proteinExistence type="predicted"/>
<comment type="caution">
    <text evidence="1">The sequence shown here is derived from an EMBL/GenBank/DDBJ whole genome shotgun (WGS) entry which is preliminary data.</text>
</comment>
<reference evidence="1 2" key="1">
    <citation type="submission" date="2019-09" db="EMBL/GenBank/DDBJ databases">
        <authorList>
            <person name="Geng P."/>
            <person name="Wan X."/>
            <person name="Zhou G."/>
            <person name="Yuan Z."/>
            <person name="Hu X."/>
        </authorList>
    </citation>
    <scope>NUCLEOTIDE SEQUENCE [LARGE SCALE GENOMIC DNA]</scope>
    <source>
        <strain evidence="1 2">EFR-4</strain>
    </source>
</reference>
<accession>A0A5M9GWP5</accession>
<dbReference type="EMBL" id="VXCE01000006">
    <property type="protein sequence ID" value="KAA8478359.1"/>
    <property type="molecule type" value="Genomic_DNA"/>
</dbReference>